<dbReference type="Proteomes" id="UP001341840">
    <property type="component" value="Unassembled WGS sequence"/>
</dbReference>
<sequence length="253" mass="29762">MAITKNPTKRARVQGENASASAHYMAKWLTEPSALHKYVENFEARLIIPPRYIEADYTMEKNFKVLQTALKTQNLIEFVEIHDDYYPNLVKAVYSTLKYVVDRSSDDEEDEEDDEEVIPRIEFDLGNRHYMVSLDQWLNNRNYRIMGQNSLGVLSQLMNGGEYDRVMVLESLNIEDPNHDPKLDVSCKGLSNEHRILMYLLSYVLLPRRNNHGTIWNEDILILWAIVTDKVINWPYYMVHHMLYLKGYNQTRV</sequence>
<keyword evidence="2" id="KW-1185">Reference proteome</keyword>
<proteinExistence type="predicted"/>
<name>A0ABU6R8V1_9FABA</name>
<evidence type="ECO:0000313" key="2">
    <source>
        <dbReference type="Proteomes" id="UP001341840"/>
    </source>
</evidence>
<dbReference type="EMBL" id="JASCZI010030269">
    <property type="protein sequence ID" value="MED6120299.1"/>
    <property type="molecule type" value="Genomic_DNA"/>
</dbReference>
<organism evidence="1 2">
    <name type="scientific">Stylosanthes scabra</name>
    <dbReference type="NCBI Taxonomy" id="79078"/>
    <lineage>
        <taxon>Eukaryota</taxon>
        <taxon>Viridiplantae</taxon>
        <taxon>Streptophyta</taxon>
        <taxon>Embryophyta</taxon>
        <taxon>Tracheophyta</taxon>
        <taxon>Spermatophyta</taxon>
        <taxon>Magnoliopsida</taxon>
        <taxon>eudicotyledons</taxon>
        <taxon>Gunneridae</taxon>
        <taxon>Pentapetalae</taxon>
        <taxon>rosids</taxon>
        <taxon>fabids</taxon>
        <taxon>Fabales</taxon>
        <taxon>Fabaceae</taxon>
        <taxon>Papilionoideae</taxon>
        <taxon>50 kb inversion clade</taxon>
        <taxon>dalbergioids sensu lato</taxon>
        <taxon>Dalbergieae</taxon>
        <taxon>Pterocarpus clade</taxon>
        <taxon>Stylosanthes</taxon>
    </lineage>
</organism>
<evidence type="ECO:0000313" key="1">
    <source>
        <dbReference type="EMBL" id="MED6120299.1"/>
    </source>
</evidence>
<reference evidence="1 2" key="1">
    <citation type="journal article" date="2023" name="Plants (Basel)">
        <title>Bridging the Gap: Combining Genomics and Transcriptomics Approaches to Understand Stylosanthes scabra, an Orphan Legume from the Brazilian Caatinga.</title>
        <authorList>
            <person name="Ferreira-Neto J.R.C."/>
            <person name="da Silva M.D."/>
            <person name="Binneck E."/>
            <person name="de Melo N.F."/>
            <person name="da Silva R.H."/>
            <person name="de Melo A.L.T.M."/>
            <person name="Pandolfi V."/>
            <person name="Bustamante F.O."/>
            <person name="Brasileiro-Vidal A.C."/>
            <person name="Benko-Iseppon A.M."/>
        </authorList>
    </citation>
    <scope>NUCLEOTIDE SEQUENCE [LARGE SCALE GENOMIC DNA]</scope>
    <source>
        <tissue evidence="1">Leaves</tissue>
    </source>
</reference>
<gene>
    <name evidence="1" type="ORF">PIB30_019622</name>
</gene>
<comment type="caution">
    <text evidence="1">The sequence shown here is derived from an EMBL/GenBank/DDBJ whole genome shotgun (WGS) entry which is preliminary data.</text>
</comment>
<protein>
    <submittedName>
        <fullName evidence="1">Uncharacterized protein</fullName>
    </submittedName>
</protein>
<accession>A0ABU6R8V1</accession>